<feature type="transmembrane region" description="Helical" evidence="2">
    <location>
        <begin position="90"/>
        <end position="112"/>
    </location>
</feature>
<keyword evidence="2" id="KW-1133">Transmembrane helix</keyword>
<feature type="transmembrane region" description="Helical" evidence="2">
    <location>
        <begin position="57"/>
        <end position="78"/>
    </location>
</feature>
<evidence type="ECO:0000256" key="2">
    <source>
        <dbReference type="SAM" id="Phobius"/>
    </source>
</evidence>
<accession>A0A9N9AG27</accession>
<organism evidence="3 4">
    <name type="scientific">Diversispora eburnea</name>
    <dbReference type="NCBI Taxonomy" id="1213867"/>
    <lineage>
        <taxon>Eukaryota</taxon>
        <taxon>Fungi</taxon>
        <taxon>Fungi incertae sedis</taxon>
        <taxon>Mucoromycota</taxon>
        <taxon>Glomeromycotina</taxon>
        <taxon>Glomeromycetes</taxon>
        <taxon>Diversisporales</taxon>
        <taxon>Diversisporaceae</taxon>
        <taxon>Diversispora</taxon>
    </lineage>
</organism>
<evidence type="ECO:0000313" key="4">
    <source>
        <dbReference type="Proteomes" id="UP000789706"/>
    </source>
</evidence>
<feature type="region of interest" description="Disordered" evidence="1">
    <location>
        <begin position="1"/>
        <end position="23"/>
    </location>
</feature>
<keyword evidence="2" id="KW-0472">Membrane</keyword>
<dbReference type="EMBL" id="CAJVPK010000583">
    <property type="protein sequence ID" value="CAG8528830.1"/>
    <property type="molecule type" value="Genomic_DNA"/>
</dbReference>
<reference evidence="3" key="1">
    <citation type="submission" date="2021-06" db="EMBL/GenBank/DDBJ databases">
        <authorList>
            <person name="Kallberg Y."/>
            <person name="Tangrot J."/>
            <person name="Rosling A."/>
        </authorList>
    </citation>
    <scope>NUCLEOTIDE SEQUENCE</scope>
    <source>
        <strain evidence="3">AZ414A</strain>
    </source>
</reference>
<evidence type="ECO:0000256" key="1">
    <source>
        <dbReference type="SAM" id="MobiDB-lite"/>
    </source>
</evidence>
<keyword evidence="4" id="KW-1185">Reference proteome</keyword>
<proteinExistence type="predicted"/>
<sequence>MSDIEEEKNTNPNTNSNTIPDKNIFSQEEKNERVLKLNIIQEVSTQNNSLARVIKKYSFLSFLPFIGALVWVIFLLTAPDGNAISQTSEIIKSSITGATSIASVFLGIRAIFFDMRLTTSTEQDKIGLLPNVLDSAICNCESTIAASCDLDNRPLYKKPFNRYRDETCVALKDNDCAKKGEVIECSNTILQCEEKVKPDFKECENYYYHGEDDNASLKLEISIITIGIYGIIHCFIMHQILLNPSHINYCFEKDVKLKLFCCKSYYISCCILTPEDKENLRNTLSGLA</sequence>
<evidence type="ECO:0000313" key="3">
    <source>
        <dbReference type="EMBL" id="CAG8528830.1"/>
    </source>
</evidence>
<dbReference type="AlphaFoldDB" id="A0A9N9AG27"/>
<name>A0A9N9AG27_9GLOM</name>
<protein>
    <submittedName>
        <fullName evidence="3">1998_t:CDS:1</fullName>
    </submittedName>
</protein>
<keyword evidence="2" id="KW-0812">Transmembrane</keyword>
<dbReference type="OrthoDB" id="10443936at2759"/>
<dbReference type="Proteomes" id="UP000789706">
    <property type="component" value="Unassembled WGS sequence"/>
</dbReference>
<comment type="caution">
    <text evidence="3">The sequence shown here is derived from an EMBL/GenBank/DDBJ whole genome shotgun (WGS) entry which is preliminary data.</text>
</comment>
<gene>
    <name evidence="3" type="ORF">DEBURN_LOCUS6037</name>
</gene>